<reference evidence="2 3" key="1">
    <citation type="submission" date="2018-05" db="EMBL/GenBank/DDBJ databases">
        <title>Flavobacterium sp. strain IMCC34758, incomplete genome.</title>
        <authorList>
            <person name="Joung Y."/>
        </authorList>
    </citation>
    <scope>NUCLEOTIDE SEQUENCE [LARGE SCALE GENOMIC DNA]</scope>
    <source>
        <strain evidence="2 3">IMCC34758</strain>
    </source>
</reference>
<sequence>MRNLFFVALVALSLTACSENEAGSAADSFGIQSASAEYSAACSKPVQTVSGNITASTTWTADKIWEIDGIVNVLNGVTLTIEAGTYIKGGVPNGTAPTGILVIQKGGKLNANGTATAPVVFTSYNLLDCDDDTTASPGDFGGVILLGKAQVNTGTDSNVIEGLTDQSNPSQYYYGSTTTTNNTDNSGSLTYVRIEFAGRVLPTDPITGNGNEINGLTLGGVGSGTTIDHVQVSFGKDDSFEWFGGTVNATNLVSYASDDDNFDFDNGYVGTITCALALANYSSTHSLSGTSPDSNGIELDNNASGSGATPFTHPVISNLTIVGAKSSTNGALYENAIHVRRNGRLTLNDAAVTGYPVGILNETVGGAAVNSAHLNFTSVSAHGFTYATASRIGSTTAALSISGVTATSTSNPAAVWGMTQPFFNEGSWNVSPRNCGDFNGTWTNYSF</sequence>
<comment type="caution">
    <text evidence="2">The sequence shown here is derived from an EMBL/GenBank/DDBJ whole genome shotgun (WGS) entry which is preliminary data.</text>
</comment>
<accession>A0A2V4C6B0</accession>
<dbReference type="Proteomes" id="UP000247681">
    <property type="component" value="Unassembled WGS sequence"/>
</dbReference>
<feature type="signal peptide" evidence="1">
    <location>
        <begin position="1"/>
        <end position="22"/>
    </location>
</feature>
<protein>
    <recommendedName>
        <fullName evidence="4">T9SS C-terminal target domain-containing protein</fullName>
    </recommendedName>
</protein>
<proteinExistence type="predicted"/>
<dbReference type="AlphaFoldDB" id="A0A2V4C6B0"/>
<dbReference type="EMBL" id="QJHL01000001">
    <property type="protein sequence ID" value="PXY46878.1"/>
    <property type="molecule type" value="Genomic_DNA"/>
</dbReference>
<dbReference type="OrthoDB" id="1521716at2"/>
<dbReference type="RefSeq" id="WP_110345884.1">
    <property type="nucleotide sequence ID" value="NZ_QJHL01000001.1"/>
</dbReference>
<keyword evidence="1" id="KW-0732">Signal</keyword>
<organism evidence="2 3">
    <name type="scientific">Flavobacterium hydrophilum</name>
    <dbReference type="NCBI Taxonomy" id="2211445"/>
    <lineage>
        <taxon>Bacteria</taxon>
        <taxon>Pseudomonadati</taxon>
        <taxon>Bacteroidota</taxon>
        <taxon>Flavobacteriia</taxon>
        <taxon>Flavobacteriales</taxon>
        <taxon>Flavobacteriaceae</taxon>
        <taxon>Flavobacterium</taxon>
    </lineage>
</organism>
<dbReference type="PROSITE" id="PS51257">
    <property type="entry name" value="PROKAR_LIPOPROTEIN"/>
    <property type="match status" value="1"/>
</dbReference>
<feature type="chain" id="PRO_5015990430" description="T9SS C-terminal target domain-containing protein" evidence="1">
    <location>
        <begin position="23"/>
        <end position="447"/>
    </location>
</feature>
<evidence type="ECO:0000313" key="2">
    <source>
        <dbReference type="EMBL" id="PXY46878.1"/>
    </source>
</evidence>
<evidence type="ECO:0008006" key="4">
    <source>
        <dbReference type="Google" id="ProtNLM"/>
    </source>
</evidence>
<evidence type="ECO:0000313" key="3">
    <source>
        <dbReference type="Proteomes" id="UP000247681"/>
    </source>
</evidence>
<evidence type="ECO:0000256" key="1">
    <source>
        <dbReference type="SAM" id="SignalP"/>
    </source>
</evidence>
<name>A0A2V4C6B0_9FLAO</name>
<dbReference type="PANTHER" id="PTHR41339:SF1">
    <property type="entry name" value="SECRETED PROTEIN"/>
    <property type="match status" value="1"/>
</dbReference>
<gene>
    <name evidence="2" type="ORF">DMB68_06945</name>
</gene>
<keyword evidence="3" id="KW-1185">Reference proteome</keyword>
<dbReference type="PANTHER" id="PTHR41339">
    <property type="entry name" value="LIPL48"/>
    <property type="match status" value="1"/>
</dbReference>